<dbReference type="EMBL" id="BMCG01000004">
    <property type="protein sequence ID" value="GGC11063.1"/>
    <property type="molecule type" value="Genomic_DNA"/>
</dbReference>
<feature type="region of interest" description="Disordered" evidence="1">
    <location>
        <begin position="47"/>
        <end position="80"/>
    </location>
</feature>
<organism evidence="2 3">
    <name type="scientific">Oxalicibacterium flavum</name>
    <dbReference type="NCBI Taxonomy" id="179467"/>
    <lineage>
        <taxon>Bacteria</taxon>
        <taxon>Pseudomonadati</taxon>
        <taxon>Pseudomonadota</taxon>
        <taxon>Betaproteobacteria</taxon>
        <taxon>Burkholderiales</taxon>
        <taxon>Oxalobacteraceae</taxon>
        <taxon>Oxalicibacterium</taxon>
    </lineage>
</organism>
<dbReference type="AlphaFoldDB" id="A0A8J2UL59"/>
<feature type="compositionally biased region" description="Basic and acidic residues" evidence="1">
    <location>
        <begin position="71"/>
        <end position="80"/>
    </location>
</feature>
<sequence>MFNFFRRASSSQSVQSPFALNRRANQIAQSQPELAIQLRMLAAYGSKKQTRTSGTKASSAAPAVSNLQPHAEVRTPRIFA</sequence>
<reference evidence="2" key="1">
    <citation type="journal article" date="2014" name="Int. J. Syst. Evol. Microbiol.">
        <title>Complete genome sequence of Corynebacterium casei LMG S-19264T (=DSM 44701T), isolated from a smear-ripened cheese.</title>
        <authorList>
            <consortium name="US DOE Joint Genome Institute (JGI-PGF)"/>
            <person name="Walter F."/>
            <person name="Albersmeier A."/>
            <person name="Kalinowski J."/>
            <person name="Ruckert C."/>
        </authorList>
    </citation>
    <scope>NUCLEOTIDE SEQUENCE</scope>
    <source>
        <strain evidence="2">CCM 7086</strain>
    </source>
</reference>
<proteinExistence type="predicted"/>
<evidence type="ECO:0000313" key="3">
    <source>
        <dbReference type="Proteomes" id="UP000620266"/>
    </source>
</evidence>
<gene>
    <name evidence="2" type="ORF">GCM10007205_20270</name>
</gene>
<evidence type="ECO:0000313" key="2">
    <source>
        <dbReference type="EMBL" id="GGC11063.1"/>
    </source>
</evidence>
<keyword evidence="3" id="KW-1185">Reference proteome</keyword>
<name>A0A8J2UL59_9BURK</name>
<evidence type="ECO:0000256" key="1">
    <source>
        <dbReference type="SAM" id="MobiDB-lite"/>
    </source>
</evidence>
<dbReference type="Proteomes" id="UP000620266">
    <property type="component" value="Unassembled WGS sequence"/>
</dbReference>
<accession>A0A8J2UL59</accession>
<reference evidence="2" key="2">
    <citation type="submission" date="2020-09" db="EMBL/GenBank/DDBJ databases">
        <authorList>
            <person name="Sun Q."/>
            <person name="Sedlacek I."/>
        </authorList>
    </citation>
    <scope>NUCLEOTIDE SEQUENCE</scope>
    <source>
        <strain evidence="2">CCM 7086</strain>
    </source>
</reference>
<dbReference type="RefSeq" id="WP_188396148.1">
    <property type="nucleotide sequence ID" value="NZ_BMCG01000004.1"/>
</dbReference>
<comment type="caution">
    <text evidence="2">The sequence shown here is derived from an EMBL/GenBank/DDBJ whole genome shotgun (WGS) entry which is preliminary data.</text>
</comment>
<protein>
    <submittedName>
        <fullName evidence="2">Uncharacterized protein</fullName>
    </submittedName>
</protein>